<evidence type="ECO:0000313" key="3">
    <source>
        <dbReference type="WBParaSite" id="ACAC_0000391901-mRNA-1"/>
    </source>
</evidence>
<dbReference type="AlphaFoldDB" id="A0A0K0D1H4"/>
<dbReference type="Gene3D" id="3.40.50.10330">
    <property type="entry name" value="Probable inorganic polyphosphate/atp-NAD kinase, domain 1"/>
    <property type="match status" value="1"/>
</dbReference>
<dbReference type="GO" id="GO:0016020">
    <property type="term" value="C:membrane"/>
    <property type="evidence" value="ECO:0007669"/>
    <property type="project" value="TreeGrafter"/>
</dbReference>
<evidence type="ECO:0000259" key="1">
    <source>
        <dbReference type="PROSITE" id="PS50146"/>
    </source>
</evidence>
<organism evidence="2 3">
    <name type="scientific">Angiostrongylus cantonensis</name>
    <name type="common">Rat lungworm</name>
    <dbReference type="NCBI Taxonomy" id="6313"/>
    <lineage>
        <taxon>Eukaryota</taxon>
        <taxon>Metazoa</taxon>
        <taxon>Ecdysozoa</taxon>
        <taxon>Nematoda</taxon>
        <taxon>Chromadorea</taxon>
        <taxon>Rhabditida</taxon>
        <taxon>Rhabditina</taxon>
        <taxon>Rhabditomorpha</taxon>
        <taxon>Strongyloidea</taxon>
        <taxon>Metastrongylidae</taxon>
        <taxon>Angiostrongylus</taxon>
    </lineage>
</organism>
<dbReference type="InterPro" id="IPR017438">
    <property type="entry name" value="ATP-NAD_kinase_N"/>
</dbReference>
<dbReference type="PANTHER" id="PTHR12358">
    <property type="entry name" value="SPHINGOSINE KINASE"/>
    <property type="match status" value="1"/>
</dbReference>
<reference evidence="3" key="2">
    <citation type="submission" date="2017-02" db="UniProtKB">
        <authorList>
            <consortium name="WormBaseParasite"/>
        </authorList>
    </citation>
    <scope>IDENTIFICATION</scope>
</reference>
<dbReference type="STRING" id="6313.A0A0K0D1H4"/>
<proteinExistence type="predicted"/>
<dbReference type="InterPro" id="IPR050187">
    <property type="entry name" value="Lipid_Phosphate_FormReg"/>
</dbReference>
<dbReference type="SUPFAM" id="SSF111331">
    <property type="entry name" value="NAD kinase/diacylglycerol kinase-like"/>
    <property type="match status" value="1"/>
</dbReference>
<dbReference type="PANTHER" id="PTHR12358:SF112">
    <property type="entry name" value="LD11247P-RELATED"/>
    <property type="match status" value="1"/>
</dbReference>
<dbReference type="GO" id="GO:0046512">
    <property type="term" value="P:sphingosine biosynthetic process"/>
    <property type="evidence" value="ECO:0007669"/>
    <property type="project" value="TreeGrafter"/>
</dbReference>
<dbReference type="InterPro" id="IPR016064">
    <property type="entry name" value="NAD/diacylglycerol_kinase_sf"/>
</dbReference>
<accession>A0A0K0D1H4</accession>
<feature type="domain" description="DAGKc" evidence="1">
    <location>
        <begin position="40"/>
        <end position="187"/>
    </location>
</feature>
<evidence type="ECO:0000313" key="2">
    <source>
        <dbReference type="Proteomes" id="UP000035642"/>
    </source>
</evidence>
<dbReference type="Proteomes" id="UP000035642">
    <property type="component" value="Unassembled WGS sequence"/>
</dbReference>
<dbReference type="PROSITE" id="PS50146">
    <property type="entry name" value="DAGK"/>
    <property type="match status" value="1"/>
</dbReference>
<sequence length="247" mass="27334">MYKLGVEVDVVDDQGADDLPLSKSSWLPGTAVSAHLLQKVPTNRVLLLINPFSGQQRAKSLWSKYGVHVMRAAEIQVDVINTEYTKHATKILQELDIDLYDAILVNSGDGLVAEAICGLLMRKDRDRALKFPICHIPGGTSNALAAAICYACNEPFSTRDVFVTESCLMVTRPRYIPLRLYTVDTQYDGIKPMFMSATWGLIADIGDFFSTYALMIGIRLSLLGCSLNPGGDMIWATFERSQNSCSW</sequence>
<dbReference type="GO" id="GO:0005737">
    <property type="term" value="C:cytoplasm"/>
    <property type="evidence" value="ECO:0007669"/>
    <property type="project" value="TreeGrafter"/>
</dbReference>
<dbReference type="Pfam" id="PF00781">
    <property type="entry name" value="DAGK_cat"/>
    <property type="match status" value="1"/>
</dbReference>
<keyword evidence="2" id="KW-1185">Reference proteome</keyword>
<reference evidence="2" key="1">
    <citation type="submission" date="2012-09" db="EMBL/GenBank/DDBJ databases">
        <authorList>
            <person name="Martin A.A."/>
        </authorList>
    </citation>
    <scope>NUCLEOTIDE SEQUENCE</scope>
</reference>
<name>A0A0K0D1H4_ANGCA</name>
<dbReference type="SMART" id="SM00046">
    <property type="entry name" value="DAGKc"/>
    <property type="match status" value="1"/>
</dbReference>
<dbReference type="WBParaSite" id="ACAC_0000391901-mRNA-1">
    <property type="protein sequence ID" value="ACAC_0000391901-mRNA-1"/>
    <property type="gene ID" value="ACAC_0000391901"/>
</dbReference>
<dbReference type="InterPro" id="IPR001206">
    <property type="entry name" value="Diacylglycerol_kinase_cat_dom"/>
</dbReference>
<protein>
    <submittedName>
        <fullName evidence="3">DAGKc domain-containing protein</fullName>
    </submittedName>
</protein>
<dbReference type="GO" id="GO:0001727">
    <property type="term" value="F:lipid kinase activity"/>
    <property type="evidence" value="ECO:0007669"/>
    <property type="project" value="TreeGrafter"/>
</dbReference>